<gene>
    <name evidence="1" type="ORF">MJO28_009021</name>
</gene>
<protein>
    <submittedName>
        <fullName evidence="1">Uncharacterized protein</fullName>
    </submittedName>
</protein>
<keyword evidence="2" id="KW-1185">Reference proteome</keyword>
<name>A0ACC0EFI7_9BASI</name>
<sequence length="654" mass="67164">KISSYSPYPPTQQLIPMDFSTLVFLSITIAMSGMQSTDVSATPVPQVAYYPVNARPVYPPGAYPVNNVGYPVGYNNGFPRQGLQPAYGRPGFYRRQVTTTPSVATMNHTSTHPMSPPAQLAMPQGASPASTTMGMGQPPAKNMMAEGSDNTPRIARRQVHDTPSGVPNHTPAHPMMPHFGFPAANMLGHNTPGHPKPAHPTTSEGTEDPAPIGRRQVSPTPPSTMQMVHNPTSGGAMNHTIQGASGASASHMMSTTSSGTPPTEASAKQNARRQISSPPMSNAMASPSSSMTQTPYPNNSAHSMPMGMGTQPMGQTQAGPSSQGQMMMGGMMPPSTSSNGQGQMSGPPYNSANGQSQMSGMMPSSTPPNAQNQMSGMMPPPSSSNGQSPMPGMMPPSQTQMPPMMPSVGKPTVRRQVSLLPTGEARTTVRRELSSMVLGGSTNSTLPAYANSGFSNQPSGSITPSYSNAPNPPMMNGQAASNPSASAPLMMSGQSPSMPSTMSPPMMAGQSPSMPSTSSPTMMPGQSYPPSGSPTAAYQTAPNSGTGTNAPALPSSNAYGSMKGSSAPYPMTSAGSSSYSPPMYSGNPTSAPMGQTASQNLSGSTSPTSNSGTPVVSIQYLPPSPQSNQPATATLSGQAPSSPYTAGLPSSPRA</sequence>
<proteinExistence type="predicted"/>
<reference evidence="2" key="1">
    <citation type="journal article" date="2018" name="BMC Genomics">
        <title>Genomic insights into host adaptation between the wheat stripe rust pathogen (Puccinia striiformis f. sp. tritici) and the barley stripe rust pathogen (Puccinia striiformis f. sp. hordei).</title>
        <authorList>
            <person name="Xia C."/>
            <person name="Wang M."/>
            <person name="Yin C."/>
            <person name="Cornejo O.E."/>
            <person name="Hulbert S.H."/>
            <person name="Chen X."/>
        </authorList>
    </citation>
    <scope>NUCLEOTIDE SEQUENCE [LARGE SCALE GENOMIC DNA]</scope>
    <source>
        <strain evidence="2">93-210</strain>
    </source>
</reference>
<dbReference type="Proteomes" id="UP001060170">
    <property type="component" value="Chromosome 8"/>
</dbReference>
<evidence type="ECO:0000313" key="2">
    <source>
        <dbReference type="Proteomes" id="UP001060170"/>
    </source>
</evidence>
<accession>A0ACC0EFI7</accession>
<evidence type="ECO:0000313" key="1">
    <source>
        <dbReference type="EMBL" id="KAI7950200.1"/>
    </source>
</evidence>
<reference evidence="1 2" key="3">
    <citation type="journal article" date="2022" name="Microbiol. Spectr.">
        <title>Folding features and dynamics of 3D genome architecture in plant fungal pathogens.</title>
        <authorList>
            <person name="Xia C."/>
        </authorList>
    </citation>
    <scope>NUCLEOTIDE SEQUENCE [LARGE SCALE GENOMIC DNA]</scope>
    <source>
        <strain evidence="1 2">93-210</strain>
    </source>
</reference>
<comment type="caution">
    <text evidence="1">The sequence shown here is derived from an EMBL/GenBank/DDBJ whole genome shotgun (WGS) entry which is preliminary data.</text>
</comment>
<feature type="non-terminal residue" evidence="1">
    <location>
        <position position="1"/>
    </location>
</feature>
<reference evidence="2" key="2">
    <citation type="journal article" date="2018" name="Mol. Plant Microbe Interact.">
        <title>Genome sequence resources for the wheat stripe rust pathogen (Puccinia striiformis f. sp. tritici) and the barley stripe rust pathogen (Puccinia striiformis f. sp. hordei).</title>
        <authorList>
            <person name="Xia C."/>
            <person name="Wang M."/>
            <person name="Yin C."/>
            <person name="Cornejo O.E."/>
            <person name="Hulbert S.H."/>
            <person name="Chen X."/>
        </authorList>
    </citation>
    <scope>NUCLEOTIDE SEQUENCE [LARGE SCALE GENOMIC DNA]</scope>
    <source>
        <strain evidence="2">93-210</strain>
    </source>
</reference>
<dbReference type="EMBL" id="CM045872">
    <property type="protein sequence ID" value="KAI7950200.1"/>
    <property type="molecule type" value="Genomic_DNA"/>
</dbReference>
<organism evidence="1 2">
    <name type="scientific">Puccinia striiformis f. sp. tritici</name>
    <dbReference type="NCBI Taxonomy" id="168172"/>
    <lineage>
        <taxon>Eukaryota</taxon>
        <taxon>Fungi</taxon>
        <taxon>Dikarya</taxon>
        <taxon>Basidiomycota</taxon>
        <taxon>Pucciniomycotina</taxon>
        <taxon>Pucciniomycetes</taxon>
        <taxon>Pucciniales</taxon>
        <taxon>Pucciniaceae</taxon>
        <taxon>Puccinia</taxon>
    </lineage>
</organism>